<name>A0A9Q3QA78_9BASI</name>
<sequence>MSFENEKYSVDKDPYEWCLTQSKRLKAIDPQMNIQMRNHKLLTGLPGELEHAVKCICYQNCTLDDIANTLQDIRKRTNIEKFSLYRSNSCKEEQPLRMELKGKPRERVSEVARKKNSCHNCGSTDHYAKNFPKAKKTFYAIEKVPEEESPKEDSDSDSMVDAIREQSDDDQDPREEFLVEYQEETPLEIQDIQLEAGMPKGTANKNLFKHTQDAQTFLVTPTKGMAYIHGTATKVTVCIDNA</sequence>
<proteinExistence type="predicted"/>
<feature type="region of interest" description="Disordered" evidence="1">
    <location>
        <begin position="143"/>
        <end position="173"/>
    </location>
</feature>
<reference evidence="2" key="1">
    <citation type="submission" date="2021-03" db="EMBL/GenBank/DDBJ databases">
        <title>Draft genome sequence of rust myrtle Austropuccinia psidii MF-1, a brazilian biotype.</title>
        <authorList>
            <person name="Quecine M.C."/>
            <person name="Pachon D.M.R."/>
            <person name="Bonatelli M.L."/>
            <person name="Correr F.H."/>
            <person name="Franceschini L.M."/>
            <person name="Leite T.F."/>
            <person name="Margarido G.R.A."/>
            <person name="Almeida C.A."/>
            <person name="Ferrarezi J.A."/>
            <person name="Labate C.A."/>
        </authorList>
    </citation>
    <scope>NUCLEOTIDE SEQUENCE</scope>
    <source>
        <strain evidence="2">MF-1</strain>
    </source>
</reference>
<protein>
    <submittedName>
        <fullName evidence="2">Uncharacterized protein</fullName>
    </submittedName>
</protein>
<dbReference type="AlphaFoldDB" id="A0A9Q3QA78"/>
<gene>
    <name evidence="2" type="ORF">O181_130898</name>
</gene>
<evidence type="ECO:0000256" key="1">
    <source>
        <dbReference type="SAM" id="MobiDB-lite"/>
    </source>
</evidence>
<accession>A0A9Q3QA78</accession>
<dbReference type="EMBL" id="AVOT02141852">
    <property type="protein sequence ID" value="MBW0591183.1"/>
    <property type="molecule type" value="Genomic_DNA"/>
</dbReference>
<evidence type="ECO:0000313" key="3">
    <source>
        <dbReference type="Proteomes" id="UP000765509"/>
    </source>
</evidence>
<feature type="compositionally biased region" description="Basic and acidic residues" evidence="1">
    <location>
        <begin position="143"/>
        <end position="153"/>
    </location>
</feature>
<evidence type="ECO:0000313" key="2">
    <source>
        <dbReference type="EMBL" id="MBW0591183.1"/>
    </source>
</evidence>
<dbReference type="Proteomes" id="UP000765509">
    <property type="component" value="Unassembled WGS sequence"/>
</dbReference>
<organism evidence="2 3">
    <name type="scientific">Austropuccinia psidii MF-1</name>
    <dbReference type="NCBI Taxonomy" id="1389203"/>
    <lineage>
        <taxon>Eukaryota</taxon>
        <taxon>Fungi</taxon>
        <taxon>Dikarya</taxon>
        <taxon>Basidiomycota</taxon>
        <taxon>Pucciniomycotina</taxon>
        <taxon>Pucciniomycetes</taxon>
        <taxon>Pucciniales</taxon>
        <taxon>Sphaerophragmiaceae</taxon>
        <taxon>Austropuccinia</taxon>
    </lineage>
</organism>
<comment type="caution">
    <text evidence="2">The sequence shown here is derived from an EMBL/GenBank/DDBJ whole genome shotgun (WGS) entry which is preliminary data.</text>
</comment>
<keyword evidence="3" id="KW-1185">Reference proteome</keyword>